<name>A0A9Q0MKA5_9DIPT</name>
<comment type="caution">
    <text evidence="1">The sequence shown here is derived from an EMBL/GenBank/DDBJ whole genome shotgun (WGS) entry which is preliminary data.</text>
</comment>
<gene>
    <name evidence="1" type="ORF">Bhyg_15968</name>
</gene>
<evidence type="ECO:0000313" key="2">
    <source>
        <dbReference type="Proteomes" id="UP001151699"/>
    </source>
</evidence>
<evidence type="ECO:0000313" key="1">
    <source>
        <dbReference type="EMBL" id="KAJ6633063.1"/>
    </source>
</evidence>
<dbReference type="AlphaFoldDB" id="A0A9Q0MKA5"/>
<proteinExistence type="predicted"/>
<sequence length="159" mass="17305">MTNLMSLSCELDAINSPLPEISIASTPRECWPTMPRLRPGTTCIARNIPSSPPTTAIRSVIGTIRLIGDLGPLSRKELEFESNLPGNMLLCKPNSSQANVYNRPLDVPTTNLDSLRNRPMQVIAVSNIITDLSLDTENSVLPSKLNSISRTAFVCTSIL</sequence>
<reference evidence="1" key="1">
    <citation type="submission" date="2022-07" db="EMBL/GenBank/DDBJ databases">
        <authorList>
            <person name="Trinca V."/>
            <person name="Uliana J.V.C."/>
            <person name="Torres T.T."/>
            <person name="Ward R.J."/>
            <person name="Monesi N."/>
        </authorList>
    </citation>
    <scope>NUCLEOTIDE SEQUENCE</scope>
    <source>
        <strain evidence="1">HSMRA1968</strain>
        <tissue evidence="1">Whole embryos</tissue>
    </source>
</reference>
<organism evidence="1 2">
    <name type="scientific">Pseudolycoriella hygida</name>
    <dbReference type="NCBI Taxonomy" id="35572"/>
    <lineage>
        <taxon>Eukaryota</taxon>
        <taxon>Metazoa</taxon>
        <taxon>Ecdysozoa</taxon>
        <taxon>Arthropoda</taxon>
        <taxon>Hexapoda</taxon>
        <taxon>Insecta</taxon>
        <taxon>Pterygota</taxon>
        <taxon>Neoptera</taxon>
        <taxon>Endopterygota</taxon>
        <taxon>Diptera</taxon>
        <taxon>Nematocera</taxon>
        <taxon>Sciaroidea</taxon>
        <taxon>Sciaridae</taxon>
        <taxon>Pseudolycoriella</taxon>
    </lineage>
</organism>
<dbReference type="EMBL" id="WJQU01002233">
    <property type="protein sequence ID" value="KAJ6633063.1"/>
    <property type="molecule type" value="Genomic_DNA"/>
</dbReference>
<accession>A0A9Q0MKA5</accession>
<protein>
    <submittedName>
        <fullName evidence="1">Uncharacterized protein</fullName>
    </submittedName>
</protein>
<keyword evidence="2" id="KW-1185">Reference proteome</keyword>
<dbReference type="Proteomes" id="UP001151699">
    <property type="component" value="Unassembled WGS sequence"/>
</dbReference>